<evidence type="ECO:0000313" key="6">
    <source>
        <dbReference type="EMBL" id="SEP00756.1"/>
    </source>
</evidence>
<dbReference type="PANTHER" id="PTHR43427">
    <property type="entry name" value="CHLORIDE CHANNEL PROTEIN CLC-E"/>
    <property type="match status" value="1"/>
</dbReference>
<dbReference type="InterPro" id="IPR050368">
    <property type="entry name" value="ClC-type_chloride_channel"/>
</dbReference>
<feature type="transmembrane region" description="Helical" evidence="5">
    <location>
        <begin position="189"/>
        <end position="209"/>
    </location>
</feature>
<dbReference type="SUPFAM" id="SSF81340">
    <property type="entry name" value="Clc chloride channel"/>
    <property type="match status" value="1"/>
</dbReference>
<dbReference type="InterPro" id="IPR001807">
    <property type="entry name" value="ClC"/>
</dbReference>
<dbReference type="Proteomes" id="UP000199126">
    <property type="component" value="Unassembled WGS sequence"/>
</dbReference>
<dbReference type="EMBL" id="FODV01000010">
    <property type="protein sequence ID" value="SEP00756.1"/>
    <property type="molecule type" value="Genomic_DNA"/>
</dbReference>
<dbReference type="Pfam" id="PF00654">
    <property type="entry name" value="Voltage_CLC"/>
    <property type="match status" value="1"/>
</dbReference>
<dbReference type="InterPro" id="IPR014743">
    <property type="entry name" value="Cl-channel_core"/>
</dbReference>
<evidence type="ECO:0000256" key="3">
    <source>
        <dbReference type="ARBA" id="ARBA00022989"/>
    </source>
</evidence>
<keyword evidence="2 5" id="KW-0812">Transmembrane</keyword>
<feature type="transmembrane region" description="Helical" evidence="5">
    <location>
        <begin position="266"/>
        <end position="282"/>
    </location>
</feature>
<dbReference type="AlphaFoldDB" id="A0A1H8UCC2"/>
<evidence type="ECO:0000313" key="7">
    <source>
        <dbReference type="Proteomes" id="UP000199126"/>
    </source>
</evidence>
<evidence type="ECO:0000256" key="2">
    <source>
        <dbReference type="ARBA" id="ARBA00022692"/>
    </source>
</evidence>
<feature type="transmembrane region" description="Helical" evidence="5">
    <location>
        <begin position="334"/>
        <end position="363"/>
    </location>
</feature>
<feature type="transmembrane region" description="Helical" evidence="5">
    <location>
        <begin position="20"/>
        <end position="40"/>
    </location>
</feature>
<gene>
    <name evidence="6" type="ORF">SAMN04487948_110102</name>
</gene>
<keyword evidence="7" id="KW-1185">Reference proteome</keyword>
<proteinExistence type="predicted"/>
<keyword evidence="4 5" id="KW-0472">Membrane</keyword>
<comment type="subcellular location">
    <subcellularLocation>
        <location evidence="1">Membrane</location>
        <topology evidence="1">Multi-pass membrane protein</topology>
    </subcellularLocation>
</comment>
<protein>
    <submittedName>
        <fullName evidence="6">Voltage gated chloride channel</fullName>
    </submittedName>
</protein>
<dbReference type="PANTHER" id="PTHR43427:SF12">
    <property type="entry name" value="CHLORIDE TRANSPORTER"/>
    <property type="match status" value="1"/>
</dbReference>
<name>A0A1H8UCC2_9EURY</name>
<dbReference type="GO" id="GO:0016020">
    <property type="term" value="C:membrane"/>
    <property type="evidence" value="ECO:0007669"/>
    <property type="project" value="UniProtKB-SubCell"/>
</dbReference>
<feature type="transmembrane region" description="Helical" evidence="5">
    <location>
        <begin position="148"/>
        <end position="169"/>
    </location>
</feature>
<feature type="transmembrane region" description="Helical" evidence="5">
    <location>
        <begin position="294"/>
        <end position="322"/>
    </location>
</feature>
<feature type="transmembrane region" description="Helical" evidence="5">
    <location>
        <begin position="229"/>
        <end position="246"/>
    </location>
</feature>
<evidence type="ECO:0000256" key="1">
    <source>
        <dbReference type="ARBA" id="ARBA00004141"/>
    </source>
</evidence>
<organism evidence="6 7">
    <name type="scientific">Halogranum amylolyticum</name>
    <dbReference type="NCBI Taxonomy" id="660520"/>
    <lineage>
        <taxon>Archaea</taxon>
        <taxon>Methanobacteriati</taxon>
        <taxon>Methanobacteriota</taxon>
        <taxon>Stenosarchaea group</taxon>
        <taxon>Halobacteria</taxon>
        <taxon>Halobacteriales</taxon>
        <taxon>Haloferacaceae</taxon>
    </lineage>
</organism>
<sequence length="369" mass="38267">MTILWETIPEAITVLPGHPLYTILVCTVGGVTLGLGRIHLGDHPGDVEKLLSEIRGGRTIDHDEISKGAVNSLISLVFGASLGPELALVAIGGGLSSHALARLNTAIRTAWSATVANTSVSLRDLFYPATDRSAQPIGKSDIPPIPRWWRWIPGLAAIVLGLVALKVAAGNGLKFGYAVPEFQSANLMWHLGGAILFGAIGGLVSVLYLRFRHQLQDRRGNENRLVRSAVGGFTLGFAGAVAPGILFSGQNAINALFTGLPLPTEALLVAGLTKIMMVSVMLETGWKGGPIFPLLAGGAAIGAALAQVLPGIGTIVGLTATMAGVPTGELPRPLIIAGSVALFYSSSLFVVAVLGAVAGTLVVRTTRMM</sequence>
<keyword evidence="3 5" id="KW-1133">Transmembrane helix</keyword>
<dbReference type="GO" id="GO:0015108">
    <property type="term" value="F:chloride transmembrane transporter activity"/>
    <property type="evidence" value="ECO:0007669"/>
    <property type="project" value="InterPro"/>
</dbReference>
<dbReference type="Gene3D" id="1.10.3080.10">
    <property type="entry name" value="Clc chloride channel"/>
    <property type="match status" value="1"/>
</dbReference>
<evidence type="ECO:0000256" key="5">
    <source>
        <dbReference type="SAM" id="Phobius"/>
    </source>
</evidence>
<accession>A0A1H8UCC2</accession>
<reference evidence="7" key="1">
    <citation type="submission" date="2016-10" db="EMBL/GenBank/DDBJ databases">
        <authorList>
            <person name="Varghese N."/>
            <person name="Submissions S."/>
        </authorList>
    </citation>
    <scope>NUCLEOTIDE SEQUENCE [LARGE SCALE GENOMIC DNA]</scope>
    <source>
        <strain evidence="7">CGMCC 1.10121</strain>
    </source>
</reference>
<evidence type="ECO:0000256" key="4">
    <source>
        <dbReference type="ARBA" id="ARBA00023136"/>
    </source>
</evidence>